<dbReference type="GO" id="GO:0005634">
    <property type="term" value="C:nucleus"/>
    <property type="evidence" value="ECO:0007669"/>
    <property type="project" value="UniProtKB-SubCell"/>
</dbReference>
<evidence type="ECO:0000256" key="1">
    <source>
        <dbReference type="ARBA" id="ARBA00004123"/>
    </source>
</evidence>
<dbReference type="OrthoDB" id="77564at2759"/>
<feature type="compositionally biased region" description="Basic and acidic residues" evidence="3">
    <location>
        <begin position="1440"/>
        <end position="1454"/>
    </location>
</feature>
<keyword evidence="2" id="KW-0539">Nucleus</keyword>
<dbReference type="STRING" id="4781.A0A0P1AUU1"/>
<dbReference type="OMA" id="VDATYWP"/>
<dbReference type="InterPro" id="IPR011990">
    <property type="entry name" value="TPR-like_helical_dom_sf"/>
</dbReference>
<sequence>MASWAALNVVGGNDQDRLAQEHATEEAQDADNAAVYERALRFQQKQKTTQAKTLYLQLLGGQIHLSPRLEYLCNKNLATMEQEAQSFENALQYYAAALALDATDVVVWFQMATAALETGKLWLARTTLEEGLRVDATYWPLVETLVQVLSQIGDEKEYQRVACYLRQNDPHCATLKALDKKRARPSTVQDLNALNRAKKKLHHLKNIADFEVQKRKRLQEEMNDALKMKMRARSYELLEPSWVRLGTLLLEIFEEVTRSETADVMQTEVDIKVGFKEEKMVLEVDTAGNNMCSTNDPEVNSCANTESVPSPSKHIKNNEIAISTTTLESSLITAMSDNDTLDSANYSGDIAQVHPSRRKSRRHEERLREEHAAAVKKAREEDLVYRLNFFLPEVLNEKSKGMSAEADLIQWPLPLNVKLVGSEFRISDANDITLLSTPSFVLASCTEKVNLCSSQVPFREQIASTMASSLNCVTRSQVATFIDDAKNWSSRGVMDWMRCFLNQCGQWSHLRLERDGEDIYQVCLWLERALNGELDVAKGTLQMQASVIAIADHSASHSSRYRGNGLGLSARLFLLELHFDRLLRQRVCGKKGRKVRRLVESLLGQAQKLLFEFGWLENPEDPLSSPTEKEFLRLLWFMARMYERCGNPQMAQQFYMKCRDKQFDSEERKENSHAATRVELPNSKVGNVITLAILEEKISGLRFSDVCFEARRLFDEGNHDQVIAALLDHFFPSAQYSRMTDFLHEFGIEPVSNSTQSGAKKKLIELLLESIKESLKFTEEDRVLFLLTIFYSVIEFLDEKANTEERRVIDDPEEDLCFNALAAIDFVLRQLTSDSCESIRNRHHWLLLCGLCVKCLKPSIILRFRSPIDLLKITCRVLDMEVFSSEDDITDRMFKVKAFSNLLYDIRLRNDKEYKKLSSLVPHSSKKKQTRRDRIRVVLVETLRVINRAFQSNNKLVLSISRIERTALMTLCGTLMKEEEETMARSDVRISKQLFGNGAILFLLLFESFCEPDPTKFPNDLVDLIHLLHDRLGQHGICSLSYLIDTGSVGDTCSRSCFLESCTAILSRHTPQNADVQMKLESRSAVESNLEEVDDQKVEQEAKLRFQMEICQCYRCLYDVQILPGCEDHKSGTTFASLQSAAIPFKHEDALRLACFSVPIMLASKPKNNGQKKERLKLLYALRNALADSNFAALAAQPATSYPLLEAYLAPRGLLTDVVSPPIPIETANSKSKILDESCLTHLWYLLGANYILGRVKRRGSLGELTEMEQHVRERVGFLVNDVLYFHPDRIDSWIRLGKTMKELYHAATDAFAAVLGRQRRIKAFLWYTSKILDTDATRLSGGITEDHSDISFQSLKTSWDLFKKMKEWQDQHSDEIENDKKTLFSAQGISQVVLGDESESSTFTIEEFAMTYIMRVIEFAKRCFERAAHLADEAARKNKEKNYAQHGESARDSEFDESNDDEELRSLESVMVECNEECGMLLYNLIQEFSLIKEMDLALFPRSAYLRLVLMALAYFRRSFAICELNKNAYETHFRLLYMVGKTLKKKRWCELHSQNLSEAYATAEEMANCFVKAEDARQKGDREHALVHAFYALQALRIDLTISDSPSVSALCLACRLFYEEGENEDVGVDNLVSSQKTTELTSLSEGFDVNIIGDLTHANSRRRDEILALLSDTECDDSVREVNVTLVRGWLALNIIEALESIPNEDRYFHPSRYVLARMVYWLSTLYSTLEQSGCKSDEMSTLLAAIQARRRTEKVVGPSDAAARALKVMAPIFDKKRPQVVAIWISEYIPTAKKFEELNQRQMKYDYYRLKYWRFYIALLVENAAYGRLKEVGSWVLTCKEEHDVIDLMLAIVMEARGKLLRGRLRELITADNTIDTTIATDRHLKLLAKAYTFYLELLTHEQRLARVANNCELIKLAELLMVAVFFISAANQHLKMEKPAEFMDQHFNGNVTVIIDALLHNDIPPRVYDAQNRDAWTTYLDAAHLFCEENWPERSSKGKPSKRHSRIKATAPLSTASPFVGATSNLSVYMDPSQTPQSLAKQLL</sequence>
<dbReference type="Proteomes" id="UP000054928">
    <property type="component" value="Unassembled WGS sequence"/>
</dbReference>
<feature type="region of interest" description="Disordered" evidence="3">
    <location>
        <begin position="1440"/>
        <end position="1460"/>
    </location>
</feature>
<accession>A0A0P1AUU1</accession>
<comment type="subcellular location">
    <subcellularLocation>
        <location evidence="1">Nucleus</location>
    </subcellularLocation>
</comment>
<evidence type="ECO:0000313" key="5">
    <source>
        <dbReference type="Proteomes" id="UP000054928"/>
    </source>
</evidence>
<dbReference type="RefSeq" id="XP_024581533.1">
    <property type="nucleotide sequence ID" value="XM_024715878.1"/>
</dbReference>
<dbReference type="GO" id="GO:0031491">
    <property type="term" value="F:nucleosome binding"/>
    <property type="evidence" value="ECO:0007669"/>
    <property type="project" value="TreeGrafter"/>
</dbReference>
<dbReference type="SUPFAM" id="SSF48452">
    <property type="entry name" value="TPR-like"/>
    <property type="match status" value="1"/>
</dbReference>
<dbReference type="GeneID" id="36396536"/>
<keyword evidence="5" id="KW-1185">Reference proteome</keyword>
<dbReference type="EMBL" id="CCYD01001551">
    <property type="protein sequence ID" value="CEG45164.1"/>
    <property type="molecule type" value="Genomic_DNA"/>
</dbReference>
<dbReference type="PANTHER" id="PTHR15502">
    <property type="entry name" value="CALCINEURIN-BINDING PROTEIN CABIN 1-RELATED"/>
    <property type="match status" value="1"/>
</dbReference>
<protein>
    <submittedName>
        <fullName evidence="4">Calcineurin-binding protein cabin-1-like</fullName>
    </submittedName>
</protein>
<dbReference type="PANTHER" id="PTHR15502:SF7">
    <property type="entry name" value="CALCINEURIN-BINDING PROTEIN CABIN-1"/>
    <property type="match status" value="1"/>
</dbReference>
<reference evidence="5" key="1">
    <citation type="submission" date="2014-09" db="EMBL/GenBank/DDBJ databases">
        <authorList>
            <person name="Sharma Rahul"/>
            <person name="Thines Marco"/>
        </authorList>
    </citation>
    <scope>NUCLEOTIDE SEQUENCE [LARGE SCALE GENOMIC DNA]</scope>
</reference>
<evidence type="ECO:0000256" key="3">
    <source>
        <dbReference type="SAM" id="MobiDB-lite"/>
    </source>
</evidence>
<proteinExistence type="predicted"/>
<dbReference type="InterPro" id="IPR033053">
    <property type="entry name" value="Hir3/CABIN1"/>
</dbReference>
<organism evidence="4 5">
    <name type="scientific">Plasmopara halstedii</name>
    <name type="common">Downy mildew of sunflower</name>
    <dbReference type="NCBI Taxonomy" id="4781"/>
    <lineage>
        <taxon>Eukaryota</taxon>
        <taxon>Sar</taxon>
        <taxon>Stramenopiles</taxon>
        <taxon>Oomycota</taxon>
        <taxon>Peronosporomycetes</taxon>
        <taxon>Peronosporales</taxon>
        <taxon>Peronosporaceae</taxon>
        <taxon>Plasmopara</taxon>
    </lineage>
</organism>
<dbReference type="GO" id="GO:0006325">
    <property type="term" value="P:chromatin organization"/>
    <property type="evidence" value="ECO:0007669"/>
    <property type="project" value="InterPro"/>
</dbReference>
<evidence type="ECO:0000256" key="2">
    <source>
        <dbReference type="ARBA" id="ARBA00023242"/>
    </source>
</evidence>
<dbReference type="Gene3D" id="1.25.40.10">
    <property type="entry name" value="Tetratricopeptide repeat domain"/>
    <property type="match status" value="1"/>
</dbReference>
<evidence type="ECO:0000313" key="4">
    <source>
        <dbReference type="EMBL" id="CEG45164.1"/>
    </source>
</evidence>
<name>A0A0P1AUU1_PLAHL</name>